<dbReference type="InterPro" id="IPR036291">
    <property type="entry name" value="NAD(P)-bd_dom_sf"/>
</dbReference>
<evidence type="ECO:0000259" key="1">
    <source>
        <dbReference type="Pfam" id="PF01408"/>
    </source>
</evidence>
<name>A0AA49GLU7_9BACT</name>
<dbReference type="Pfam" id="PF19051">
    <property type="entry name" value="GFO_IDH_MocA_C2"/>
    <property type="match status" value="1"/>
</dbReference>
<dbReference type="Gene3D" id="3.40.50.720">
    <property type="entry name" value="NAD(P)-binding Rossmann-like Domain"/>
    <property type="match status" value="1"/>
</dbReference>
<dbReference type="PANTHER" id="PTHR43818">
    <property type="entry name" value="BCDNA.GH03377"/>
    <property type="match status" value="1"/>
</dbReference>
<dbReference type="EMBL" id="CP120682">
    <property type="protein sequence ID" value="WKN36126.1"/>
    <property type="molecule type" value="Genomic_DNA"/>
</dbReference>
<dbReference type="SUPFAM" id="SSF51735">
    <property type="entry name" value="NAD(P)-binding Rossmann-fold domains"/>
    <property type="match status" value="1"/>
</dbReference>
<dbReference type="GO" id="GO:0000166">
    <property type="term" value="F:nucleotide binding"/>
    <property type="evidence" value="ECO:0007669"/>
    <property type="project" value="InterPro"/>
</dbReference>
<feature type="domain" description="Gfo/Idh/MocA-like oxidoreductase N-terminal" evidence="1">
    <location>
        <begin position="30"/>
        <end position="155"/>
    </location>
</feature>
<accession>A0AA49GLU7</accession>
<sequence length="442" mass="49228">MKTTGAAGMGITFLSSAVPVFGKNAPSNQLNIAVMGVNGRGAAHVSEILKIDGMNLAYICDVDQNVLDKSLAWVKESNLQKKQPKGVIDFREALDDKDVDALLIAAPDHWHTPATLMALDAGKHVYVEKPCGHNPREGEMLLEALKRYDKVVQMGNQQRSAPESIEVIKEIKNGIIGNPYFAKCWYANKRGPIGNGKKAPVPEGLDYELWQGPAPRTPYQDNLIHYNWHWFWNWGTGEACNNGTHEIDVCRWALGVDFPIRVGSQGGRYSYDDDWEFYDTQVVTYDFDDEKSITWEGRSCNPRGVEGRGRGSAIYGTEGTVILDRDGYEIYDMDNKLVKEGKADSKAASMDTRGGDNMTNLHIVNFRDGVVDGAELNSPITEGHKSVLLCHLANISQKMGRTLQTDPKNGHIKNDDEAMKMWGREYEPGWEPDMKALGMTNE</sequence>
<proteinExistence type="predicted"/>
<dbReference type="Pfam" id="PF01408">
    <property type="entry name" value="GFO_IDH_MocA"/>
    <property type="match status" value="1"/>
</dbReference>
<dbReference type="SUPFAM" id="SSF55347">
    <property type="entry name" value="Glyceraldehyde-3-phosphate dehydrogenase-like, C-terminal domain"/>
    <property type="match status" value="1"/>
</dbReference>
<feature type="domain" description="Gfo/Idh/MocA-like oxidoreductase bacterial type C-terminal" evidence="2">
    <location>
        <begin position="197"/>
        <end position="423"/>
    </location>
</feature>
<reference evidence="3" key="1">
    <citation type="journal article" date="2023" name="Comput. Struct. Biotechnol. J.">
        <title>Discovery of a novel marine Bacteroidetes with a rich repertoire of carbohydrate-active enzymes.</title>
        <authorList>
            <person name="Chen B."/>
            <person name="Liu G."/>
            <person name="Chen Q."/>
            <person name="Wang H."/>
            <person name="Liu L."/>
            <person name="Tang K."/>
        </authorList>
    </citation>
    <scope>NUCLEOTIDE SEQUENCE</scope>
    <source>
        <strain evidence="3">TK19036</strain>
    </source>
</reference>
<dbReference type="AlphaFoldDB" id="A0AA49GLU7"/>
<dbReference type="InterPro" id="IPR043906">
    <property type="entry name" value="Gfo/Idh/MocA_OxRdtase_bact_C"/>
</dbReference>
<organism evidence="3">
    <name type="scientific">Roseihalotalea indica</name>
    <dbReference type="NCBI Taxonomy" id="2867963"/>
    <lineage>
        <taxon>Bacteria</taxon>
        <taxon>Pseudomonadati</taxon>
        <taxon>Bacteroidota</taxon>
        <taxon>Cytophagia</taxon>
        <taxon>Cytophagales</taxon>
        <taxon>Catalimonadaceae</taxon>
        <taxon>Roseihalotalea</taxon>
    </lineage>
</organism>
<evidence type="ECO:0000313" key="3">
    <source>
        <dbReference type="EMBL" id="WKN36126.1"/>
    </source>
</evidence>
<dbReference type="InterPro" id="IPR050463">
    <property type="entry name" value="Gfo/Idh/MocA_oxidrdct_glycsds"/>
</dbReference>
<evidence type="ECO:0000259" key="2">
    <source>
        <dbReference type="Pfam" id="PF19051"/>
    </source>
</evidence>
<dbReference type="PANTHER" id="PTHR43818:SF5">
    <property type="entry name" value="OXIDOREDUCTASE FAMILY PROTEIN"/>
    <property type="match status" value="1"/>
</dbReference>
<protein>
    <submittedName>
        <fullName evidence="3">Gfo/Idh/MocA family oxidoreductase</fullName>
    </submittedName>
</protein>
<gene>
    <name evidence="3" type="ORF">K4G66_27545</name>
</gene>
<dbReference type="InterPro" id="IPR000683">
    <property type="entry name" value="Gfo/Idh/MocA-like_OxRdtase_N"/>
</dbReference>
<dbReference type="Gene3D" id="3.30.360.10">
    <property type="entry name" value="Dihydrodipicolinate Reductase, domain 2"/>
    <property type="match status" value="1"/>
</dbReference>
<reference evidence="3" key="2">
    <citation type="journal article" date="2024" name="Antonie Van Leeuwenhoek">
        <title>Roseihalotalea indica gen. nov., sp. nov., a halophilic Bacteroidetes from mesopelagic Southwest Indian Ocean with higher carbohydrate metabolic potential.</title>
        <authorList>
            <person name="Chen B."/>
            <person name="Zhang M."/>
            <person name="Lin D."/>
            <person name="Ye J."/>
            <person name="Tang K."/>
        </authorList>
    </citation>
    <scope>NUCLEOTIDE SEQUENCE</scope>
    <source>
        <strain evidence="3">TK19036</strain>
    </source>
</reference>